<protein>
    <submittedName>
        <fullName evidence="1">Alpha-tubulin suppressor and related RCC1 domain-containing protein-like protein</fullName>
    </submittedName>
</protein>
<name>B9XJF2_PEDPL</name>
<dbReference type="EMBL" id="ABOX02000021">
    <property type="protein sequence ID" value="EEF60013.1"/>
    <property type="molecule type" value="Genomic_DNA"/>
</dbReference>
<dbReference type="GO" id="GO:0005737">
    <property type="term" value="C:cytoplasm"/>
    <property type="evidence" value="ECO:0007669"/>
    <property type="project" value="TreeGrafter"/>
</dbReference>
<keyword evidence="2" id="KW-1185">Reference proteome</keyword>
<dbReference type="InterPro" id="IPR051553">
    <property type="entry name" value="Ran_GTPase-activating"/>
</dbReference>
<proteinExistence type="predicted"/>
<dbReference type="Gene3D" id="2.130.10.30">
    <property type="entry name" value="Regulator of chromosome condensation 1/beta-lactamase-inhibitor protein II"/>
    <property type="match status" value="2"/>
</dbReference>
<dbReference type="Pfam" id="PF00415">
    <property type="entry name" value="RCC1"/>
    <property type="match status" value="2"/>
</dbReference>
<accession>B9XJF2</accession>
<reference evidence="1 2" key="1">
    <citation type="journal article" date="2011" name="J. Bacteriol.">
        <title>Genome sequence of 'Pedosphaera parvula' Ellin514, an aerobic Verrucomicrobial isolate from pasture soil.</title>
        <authorList>
            <person name="Kant R."/>
            <person name="van Passel M.W."/>
            <person name="Sangwan P."/>
            <person name="Palva A."/>
            <person name="Lucas S."/>
            <person name="Copeland A."/>
            <person name="Lapidus A."/>
            <person name="Glavina Del Rio T."/>
            <person name="Dalin E."/>
            <person name="Tice H."/>
            <person name="Bruce D."/>
            <person name="Goodwin L."/>
            <person name="Pitluck S."/>
            <person name="Chertkov O."/>
            <person name="Larimer F.W."/>
            <person name="Land M.L."/>
            <person name="Hauser L."/>
            <person name="Brettin T.S."/>
            <person name="Detter J.C."/>
            <person name="Han S."/>
            <person name="de Vos W.M."/>
            <person name="Janssen P.H."/>
            <person name="Smidt H."/>
        </authorList>
    </citation>
    <scope>NUCLEOTIDE SEQUENCE [LARGE SCALE GENOMIC DNA]</scope>
    <source>
        <strain evidence="1 2">Ellin514</strain>
    </source>
</reference>
<dbReference type="SUPFAM" id="SSF50985">
    <property type="entry name" value="RCC1/BLIP-II"/>
    <property type="match status" value="1"/>
</dbReference>
<dbReference type="PROSITE" id="PS50012">
    <property type="entry name" value="RCC1_3"/>
    <property type="match status" value="2"/>
</dbReference>
<dbReference type="RefSeq" id="WP_007415945.1">
    <property type="nucleotide sequence ID" value="NZ_ABOX02000021.1"/>
</dbReference>
<evidence type="ECO:0000313" key="1">
    <source>
        <dbReference type="EMBL" id="EEF60013.1"/>
    </source>
</evidence>
<dbReference type="AlphaFoldDB" id="B9XJF2"/>
<dbReference type="PANTHER" id="PTHR45982:SF1">
    <property type="entry name" value="REGULATOR OF CHROMOSOME CONDENSATION"/>
    <property type="match status" value="1"/>
</dbReference>
<comment type="caution">
    <text evidence="1">The sequence shown here is derived from an EMBL/GenBank/DDBJ whole genome shotgun (WGS) entry which is preliminary data.</text>
</comment>
<evidence type="ECO:0000313" key="2">
    <source>
        <dbReference type="Proteomes" id="UP000003688"/>
    </source>
</evidence>
<dbReference type="Proteomes" id="UP000003688">
    <property type="component" value="Unassembled WGS sequence"/>
</dbReference>
<gene>
    <name evidence="1" type="ORF">Cflav_PD3072</name>
</gene>
<dbReference type="STRING" id="320771.Cflav_PD3072"/>
<dbReference type="OrthoDB" id="199452at2"/>
<sequence precursor="true">MRKRRIVFVIALLVIFLVLIINISLRNGGLRLPVGKGTPAISLGEVHGIILASDGSLWSWGTDFLGWPVLGLGKVSKQTHLQRIGNDNDWVGISSSAARNLAIKSNGTLWAWGENLHGQFGVGTAGKTNPMSKIPVPAAPGNNWKQAVAGGGHSVGLKKDGTLWAWGVNWAGQLGNGSTSNSLVPVQVGSSTNWIKVWSGILEVVAQQSDGSLWYWGENPDPAFPQGSNAFLVPIRVSPDTNWLDVGFGVNTVFAIKSDGTLWTWGRNADAYTGVTNQAPGVITPLRIGTDGDWRGISTCGLGWWCSGLTKKDGSFWFMDASDSQPNGPRPPYKPVQFRRVELPKDVVAYTAGAAHAAAPGHHEPIGVAVTRDGEVWTWGMVLGDPPTFTSRMQDCAVKLAGLFHRKIQLIDPPPVVRKDLWQLKNEEAGVAKKK</sequence>
<dbReference type="GO" id="GO:0005085">
    <property type="term" value="F:guanyl-nucleotide exchange factor activity"/>
    <property type="evidence" value="ECO:0007669"/>
    <property type="project" value="TreeGrafter"/>
</dbReference>
<dbReference type="InterPro" id="IPR009091">
    <property type="entry name" value="RCC1/BLIP-II"/>
</dbReference>
<dbReference type="PANTHER" id="PTHR45982">
    <property type="entry name" value="REGULATOR OF CHROMOSOME CONDENSATION"/>
    <property type="match status" value="1"/>
</dbReference>
<organism evidence="1 2">
    <name type="scientific">Pedosphaera parvula (strain Ellin514)</name>
    <dbReference type="NCBI Taxonomy" id="320771"/>
    <lineage>
        <taxon>Bacteria</taxon>
        <taxon>Pseudomonadati</taxon>
        <taxon>Verrucomicrobiota</taxon>
        <taxon>Pedosphaerae</taxon>
        <taxon>Pedosphaerales</taxon>
        <taxon>Pedosphaeraceae</taxon>
        <taxon>Pedosphaera</taxon>
    </lineage>
</organism>
<dbReference type="InterPro" id="IPR000408">
    <property type="entry name" value="Reg_chr_condens"/>
</dbReference>